<dbReference type="KEGG" id="dvn:HQ394_08870"/>
<protein>
    <submittedName>
        <fullName evidence="1">Uncharacterized protein</fullName>
    </submittedName>
</protein>
<dbReference type="AlphaFoldDB" id="A0A7H1N126"/>
<proteinExistence type="predicted"/>
<dbReference type="Proteomes" id="UP000516369">
    <property type="component" value="Chromosome"/>
</dbReference>
<keyword evidence="2" id="KW-1185">Reference proteome</keyword>
<evidence type="ECO:0000313" key="1">
    <source>
        <dbReference type="EMBL" id="QNT69412.1"/>
    </source>
</evidence>
<name>A0A7H1N126_9PROT</name>
<organism evidence="1 2">
    <name type="scientific">Defluviicoccus vanus</name>
    <dbReference type="NCBI Taxonomy" id="111831"/>
    <lineage>
        <taxon>Bacteria</taxon>
        <taxon>Pseudomonadati</taxon>
        <taxon>Pseudomonadota</taxon>
        <taxon>Alphaproteobacteria</taxon>
        <taxon>Rhodospirillales</taxon>
        <taxon>Rhodospirillaceae</taxon>
        <taxon>Defluviicoccus</taxon>
    </lineage>
</organism>
<evidence type="ECO:0000313" key="2">
    <source>
        <dbReference type="Proteomes" id="UP000516369"/>
    </source>
</evidence>
<gene>
    <name evidence="1" type="ORF">HQ394_08870</name>
</gene>
<dbReference type="EMBL" id="CP053923">
    <property type="protein sequence ID" value="QNT69412.1"/>
    <property type="molecule type" value="Genomic_DNA"/>
</dbReference>
<accession>A0A7H1N126</accession>
<reference evidence="1 2" key="1">
    <citation type="submission" date="2020-05" db="EMBL/GenBank/DDBJ databases">
        <title>Complete closed genome sequence of Defluviicoccus vanus.</title>
        <authorList>
            <person name="Bessarab I."/>
            <person name="Arumugam K."/>
            <person name="Maszenan A.M."/>
            <person name="Seviour R.J."/>
            <person name="Williams R.B."/>
        </authorList>
    </citation>
    <scope>NUCLEOTIDE SEQUENCE [LARGE SCALE GENOMIC DNA]</scope>
    <source>
        <strain evidence="1 2">Ben 114</strain>
    </source>
</reference>
<sequence length="50" mass="5146">MASVSGGFQLASGATISCQGMDARIAETATATVVHRRRANAPIKGIGCRR</sequence>